<reference evidence="9" key="1">
    <citation type="submission" date="2012-11" db="EMBL/GenBank/DDBJ databases">
        <title>Dependencies among metagenomic species, viruses, plasmids and units of genetic variation.</title>
        <authorList>
            <person name="Nielsen H.B."/>
            <person name="Almeida M."/>
            <person name="Juncker A.S."/>
            <person name="Rasmussen S."/>
            <person name="Li J."/>
            <person name="Sunagawa S."/>
            <person name="Plichta D."/>
            <person name="Gautier L."/>
            <person name="Le Chatelier E."/>
            <person name="Peletier E."/>
            <person name="Bonde I."/>
            <person name="Nielsen T."/>
            <person name="Manichanh C."/>
            <person name="Arumugam M."/>
            <person name="Batto J."/>
            <person name="Santos M.B.Q.D."/>
            <person name="Blom N."/>
            <person name="Borruel N."/>
            <person name="Burgdorf K.S."/>
            <person name="Boumezbeur F."/>
            <person name="Casellas F."/>
            <person name="Dore J."/>
            <person name="Guarner F."/>
            <person name="Hansen T."/>
            <person name="Hildebrand F."/>
            <person name="Kaas R.S."/>
            <person name="Kennedy S."/>
            <person name="Kristiansen K."/>
            <person name="Kultima J.R."/>
            <person name="Leonard P."/>
            <person name="Levenez F."/>
            <person name="Lund O."/>
            <person name="Moumen B."/>
            <person name="Le Paslier D."/>
            <person name="Pons N."/>
            <person name="Pedersen O."/>
            <person name="Prifti E."/>
            <person name="Qin J."/>
            <person name="Raes J."/>
            <person name="Tap J."/>
            <person name="Tims S."/>
            <person name="Ussery D.W."/>
            <person name="Yamada T."/>
            <person name="MetaHit consortium"/>
            <person name="Renault P."/>
            <person name="Sicheritz-Ponten T."/>
            <person name="Bork P."/>
            <person name="Wang J."/>
            <person name="Brunak S."/>
            <person name="Ehrlich S.D."/>
        </authorList>
    </citation>
    <scope>NUCLEOTIDE SEQUENCE [LARGE SCALE GENOMIC DNA]</scope>
</reference>
<accession>R6UWM0</accession>
<keyword evidence="6 7" id="KW-0472">Membrane</keyword>
<evidence type="ECO:0000256" key="4">
    <source>
        <dbReference type="ARBA" id="ARBA00022801"/>
    </source>
</evidence>
<dbReference type="Proteomes" id="UP000017938">
    <property type="component" value="Unassembled WGS sequence"/>
</dbReference>
<evidence type="ECO:0000313" key="10">
    <source>
        <dbReference type="EMBL" id="MCI5756363.1"/>
    </source>
</evidence>
<evidence type="ECO:0000256" key="3">
    <source>
        <dbReference type="ARBA" id="ARBA00022692"/>
    </source>
</evidence>
<dbReference type="Pfam" id="PF01569">
    <property type="entry name" value="PAP2"/>
    <property type="match status" value="1"/>
</dbReference>
<dbReference type="GO" id="GO:0016787">
    <property type="term" value="F:hydrolase activity"/>
    <property type="evidence" value="ECO:0007669"/>
    <property type="project" value="UniProtKB-KW"/>
</dbReference>
<protein>
    <submittedName>
        <fullName evidence="10">Phosphatase PAP2 family protein</fullName>
    </submittedName>
</protein>
<dbReference type="EMBL" id="CBFW010000270">
    <property type="protein sequence ID" value="CDC75067.1"/>
    <property type="molecule type" value="Genomic_DNA"/>
</dbReference>
<evidence type="ECO:0000259" key="8">
    <source>
        <dbReference type="SMART" id="SM00014"/>
    </source>
</evidence>
<evidence type="ECO:0000313" key="11">
    <source>
        <dbReference type="Proteomes" id="UP000017938"/>
    </source>
</evidence>
<feature type="transmembrane region" description="Helical" evidence="7">
    <location>
        <begin position="151"/>
        <end position="169"/>
    </location>
</feature>
<dbReference type="SMART" id="SM00014">
    <property type="entry name" value="acidPPc"/>
    <property type="match status" value="1"/>
</dbReference>
<reference evidence="10 12" key="2">
    <citation type="submission" date="2022-03" db="EMBL/GenBank/DDBJ databases">
        <title>Metagenome-assembled genomes from swine fecal metagenomes.</title>
        <authorList>
            <person name="Holman D.B."/>
            <person name="Kommadath A."/>
        </authorList>
    </citation>
    <scope>NUCLEOTIDE SEQUENCE [LARGE SCALE GENOMIC DNA]</scope>
    <source>
        <strain evidence="10">SUG147</strain>
    </source>
</reference>
<feature type="domain" description="Phosphatidic acid phosphatase type 2/haloperoxidase" evidence="8">
    <location>
        <begin position="55"/>
        <end position="166"/>
    </location>
</feature>
<dbReference type="InterPro" id="IPR036938">
    <property type="entry name" value="PAP2/HPO_sf"/>
</dbReference>
<dbReference type="Gene3D" id="1.20.144.10">
    <property type="entry name" value="Phosphatidic acid phosphatase type 2/haloperoxidase"/>
    <property type="match status" value="1"/>
</dbReference>
<keyword evidence="4" id="KW-0378">Hydrolase</keyword>
<proteinExistence type="predicted"/>
<dbReference type="PANTHER" id="PTHR14969:SF62">
    <property type="entry name" value="DECAPRENYLPHOSPHORYL-5-PHOSPHORIBOSE PHOSPHATASE RV3807C-RELATED"/>
    <property type="match status" value="1"/>
</dbReference>
<evidence type="ECO:0000256" key="5">
    <source>
        <dbReference type="ARBA" id="ARBA00022989"/>
    </source>
</evidence>
<feature type="transmembrane region" description="Helical" evidence="7">
    <location>
        <begin position="124"/>
        <end position="145"/>
    </location>
</feature>
<evidence type="ECO:0000256" key="1">
    <source>
        <dbReference type="ARBA" id="ARBA00004651"/>
    </source>
</evidence>
<feature type="transmembrane region" description="Helical" evidence="7">
    <location>
        <begin position="56"/>
        <end position="74"/>
    </location>
</feature>
<dbReference type="Proteomes" id="UP001139365">
    <property type="component" value="Unassembled WGS sequence"/>
</dbReference>
<dbReference type="SUPFAM" id="SSF48317">
    <property type="entry name" value="Acid phosphatase/Vanadium-dependent haloperoxidase"/>
    <property type="match status" value="1"/>
</dbReference>
<dbReference type="PANTHER" id="PTHR14969">
    <property type="entry name" value="SPHINGOSINE-1-PHOSPHATE PHOSPHOHYDROLASE"/>
    <property type="match status" value="1"/>
</dbReference>
<sequence>MPESITSADLGILAAIPRTQFLDRIMPVITVIGDNGIIPIIIALILICIPKTRKTGIAMGIAFALGGIFGNLLLKNIVARTRPYDVVDGIKLLVPALSDYSFPSGHTLVCFEAATVAFVRERKYIGICAYVIAAAVAYSRLYLYVHYPTDVLAGIILGIIFGITASYLVDELLRRRKMRAENTPDRA</sequence>
<name>R6UWM0_9BACT</name>
<feature type="transmembrane region" description="Helical" evidence="7">
    <location>
        <begin position="25"/>
        <end position="49"/>
    </location>
</feature>
<dbReference type="InterPro" id="IPR000326">
    <property type="entry name" value="PAP2/HPO"/>
</dbReference>
<evidence type="ECO:0000256" key="6">
    <source>
        <dbReference type="ARBA" id="ARBA00023136"/>
    </source>
</evidence>
<keyword evidence="2" id="KW-1003">Cell membrane</keyword>
<comment type="subcellular location">
    <subcellularLocation>
        <location evidence="1">Cell membrane</location>
        <topology evidence="1">Multi-pass membrane protein</topology>
    </subcellularLocation>
</comment>
<gene>
    <name evidence="9" type="ORF">BN580_01732</name>
    <name evidence="10" type="ORF">MR241_08755</name>
</gene>
<evidence type="ECO:0000256" key="7">
    <source>
        <dbReference type="SAM" id="Phobius"/>
    </source>
</evidence>
<evidence type="ECO:0000256" key="2">
    <source>
        <dbReference type="ARBA" id="ARBA00022475"/>
    </source>
</evidence>
<keyword evidence="3 7" id="KW-0812">Transmembrane</keyword>
<evidence type="ECO:0000313" key="9">
    <source>
        <dbReference type="EMBL" id="CDC75067.1"/>
    </source>
</evidence>
<evidence type="ECO:0000313" key="12">
    <source>
        <dbReference type="Proteomes" id="UP001139365"/>
    </source>
</evidence>
<comment type="caution">
    <text evidence="9">The sequence shown here is derived from an EMBL/GenBank/DDBJ whole genome shotgun (WGS) entry which is preliminary data.</text>
</comment>
<dbReference type="GO" id="GO:0005886">
    <property type="term" value="C:plasma membrane"/>
    <property type="evidence" value="ECO:0007669"/>
    <property type="project" value="UniProtKB-SubCell"/>
</dbReference>
<keyword evidence="5 7" id="KW-1133">Transmembrane helix</keyword>
<dbReference type="AlphaFoldDB" id="R6UWM0"/>
<organism evidence="9 11">
    <name type="scientific">Candidatus Colimorpha enterica</name>
    <dbReference type="NCBI Taxonomy" id="3083063"/>
    <lineage>
        <taxon>Bacteria</taxon>
        <taxon>Pseudomonadati</taxon>
        <taxon>Bacteroidota</taxon>
        <taxon>Bacteroidia</taxon>
        <taxon>Bacteroidales</taxon>
        <taxon>Candidatus Colimorpha</taxon>
    </lineage>
</organism>
<dbReference type="EMBL" id="JALEMU010000141">
    <property type="protein sequence ID" value="MCI5756363.1"/>
    <property type="molecule type" value="Genomic_DNA"/>
</dbReference>
<dbReference type="STRING" id="1263015.BN580_01732"/>